<organism evidence="2">
    <name type="scientific">Eucalyptus grandis</name>
    <name type="common">Flooded gum</name>
    <dbReference type="NCBI Taxonomy" id="71139"/>
    <lineage>
        <taxon>Eukaryota</taxon>
        <taxon>Viridiplantae</taxon>
        <taxon>Streptophyta</taxon>
        <taxon>Embryophyta</taxon>
        <taxon>Tracheophyta</taxon>
        <taxon>Spermatophyta</taxon>
        <taxon>Magnoliopsida</taxon>
        <taxon>eudicotyledons</taxon>
        <taxon>Gunneridae</taxon>
        <taxon>Pentapetalae</taxon>
        <taxon>rosids</taxon>
        <taxon>malvids</taxon>
        <taxon>Myrtales</taxon>
        <taxon>Myrtaceae</taxon>
        <taxon>Myrtoideae</taxon>
        <taxon>Eucalypteae</taxon>
        <taxon>Eucalyptus</taxon>
    </lineage>
</organism>
<dbReference type="eggNOG" id="KOG2859">
    <property type="taxonomic scope" value="Eukaryota"/>
</dbReference>
<dbReference type="GO" id="GO:0033063">
    <property type="term" value="C:Rad51B-Rad51C-Rad51D-XRCC2 complex"/>
    <property type="evidence" value="ECO:0007669"/>
    <property type="project" value="InterPro"/>
</dbReference>
<dbReference type="GO" id="GO:0000724">
    <property type="term" value="P:double-strand break repair via homologous recombination"/>
    <property type="evidence" value="ECO:0007669"/>
    <property type="project" value="InterPro"/>
</dbReference>
<dbReference type="PANTHER" id="PTHR46644:SF2">
    <property type="entry name" value="DNA REPAIR PROTEIN XRCC2"/>
    <property type="match status" value="1"/>
</dbReference>
<dbReference type="KEGG" id="egr:104421580"/>
<dbReference type="Gene3D" id="3.40.50.300">
    <property type="entry name" value="P-loop containing nucleotide triphosphate hydrolases"/>
    <property type="match status" value="1"/>
</dbReference>
<dbReference type="CDD" id="cd19490">
    <property type="entry name" value="XRCC2"/>
    <property type="match status" value="1"/>
</dbReference>
<dbReference type="GO" id="GO:0005524">
    <property type="term" value="F:ATP binding"/>
    <property type="evidence" value="ECO:0007669"/>
    <property type="project" value="InterPro"/>
</dbReference>
<feature type="domain" description="RecA family profile 1" evidence="1">
    <location>
        <begin position="25"/>
        <end position="230"/>
    </location>
</feature>
<evidence type="ECO:0000313" key="2">
    <source>
        <dbReference type="EMBL" id="KCW51272.1"/>
    </source>
</evidence>
<dbReference type="GO" id="GO:0140664">
    <property type="term" value="F:ATP-dependent DNA damage sensor activity"/>
    <property type="evidence" value="ECO:0007669"/>
    <property type="project" value="InterPro"/>
</dbReference>
<protein>
    <recommendedName>
        <fullName evidence="1">RecA family profile 1 domain-containing protein</fullName>
    </recommendedName>
</protein>
<dbReference type="Gramene" id="KCW51272">
    <property type="protein sequence ID" value="KCW51272"/>
    <property type="gene ID" value="EUGRSUZ_J00844"/>
</dbReference>
<dbReference type="InterPro" id="IPR020588">
    <property type="entry name" value="RecA_ATP-bd"/>
</dbReference>
<reference evidence="2" key="1">
    <citation type="submission" date="2013-07" db="EMBL/GenBank/DDBJ databases">
        <title>The genome of Eucalyptus grandis.</title>
        <authorList>
            <person name="Schmutz J."/>
            <person name="Hayes R."/>
            <person name="Myburg A."/>
            <person name="Tuskan G."/>
            <person name="Grattapaglia D."/>
            <person name="Rokhsar D.S."/>
        </authorList>
    </citation>
    <scope>NUCLEOTIDE SEQUENCE</scope>
    <source>
        <tissue evidence="2">Leaf extractions</tissue>
    </source>
</reference>
<dbReference type="GO" id="GO:0003677">
    <property type="term" value="F:DNA binding"/>
    <property type="evidence" value="ECO:0007669"/>
    <property type="project" value="InterPro"/>
</dbReference>
<dbReference type="InterPro" id="IPR030547">
    <property type="entry name" value="XRCC2"/>
</dbReference>
<accession>A0A059AAZ1</accession>
<dbReference type="OrthoDB" id="420422at2759"/>
<dbReference type="STRING" id="71139.A0A059AAZ1"/>
<sequence length="328" mass="36654">MSEAAAAAATKSWINGDESARQMLGRAQASRPSLSLPAPLHRIPLRAGNVVEIAGPSPSAKTQLLIQTAVSCILPKERNGVHYGGLGHSVLFVDLDCRFDVLRLVEMLRHRIVQVNGCSCTADDEEILKLSMRQFSYIRCYDSCELLAALKTLHHRLEKEKESNGIGGHLLMIDSIGAFHWVDRASTSLPLGGKNRKYLSLQNVLEVVVEDLRKLMSAHPMLVIVTKATIVGTTGNDFRRNYKRWPSAGTFDASSELEGLREPYFREYMPPIWQSFVTHRILVRGSDDHIAMPKSQENNTAYVSEWLLPRLNFLDKFVVRNAGVFLVS</sequence>
<proteinExistence type="predicted"/>
<dbReference type="InterPro" id="IPR027417">
    <property type="entry name" value="P-loop_NTPase"/>
</dbReference>
<evidence type="ECO:0000259" key="1">
    <source>
        <dbReference type="PROSITE" id="PS50162"/>
    </source>
</evidence>
<dbReference type="PANTHER" id="PTHR46644">
    <property type="entry name" value="DNA REPAIR PROTEIN XRCC2"/>
    <property type="match status" value="1"/>
</dbReference>
<dbReference type="EMBL" id="KK198762">
    <property type="protein sequence ID" value="KCW51272.1"/>
    <property type="molecule type" value="Genomic_DNA"/>
</dbReference>
<name>A0A059AAZ1_EUCGR</name>
<dbReference type="GO" id="GO:0005657">
    <property type="term" value="C:replication fork"/>
    <property type="evidence" value="ECO:0007669"/>
    <property type="project" value="InterPro"/>
</dbReference>
<dbReference type="OMA" id="THRIFFS"/>
<dbReference type="FunCoup" id="A0A059AAZ1">
    <property type="interactions" value="1461"/>
</dbReference>
<dbReference type="InParanoid" id="A0A059AAZ1"/>
<dbReference type="AlphaFoldDB" id="A0A059AAZ1"/>
<gene>
    <name evidence="2" type="ORF">EUGRSUZ_J00844</name>
</gene>
<dbReference type="SUPFAM" id="SSF52540">
    <property type="entry name" value="P-loop containing nucleoside triphosphate hydrolases"/>
    <property type="match status" value="1"/>
</dbReference>
<dbReference type="PROSITE" id="PS50162">
    <property type="entry name" value="RECA_2"/>
    <property type="match status" value="1"/>
</dbReference>